<gene>
    <name evidence="1" type="ORF">MRB53_016821</name>
</gene>
<protein>
    <submittedName>
        <fullName evidence="1">Uncharacterized protein</fullName>
    </submittedName>
</protein>
<dbReference type="Proteomes" id="UP001234297">
    <property type="component" value="Chromosome 5"/>
</dbReference>
<organism evidence="1 2">
    <name type="scientific">Persea americana</name>
    <name type="common">Avocado</name>
    <dbReference type="NCBI Taxonomy" id="3435"/>
    <lineage>
        <taxon>Eukaryota</taxon>
        <taxon>Viridiplantae</taxon>
        <taxon>Streptophyta</taxon>
        <taxon>Embryophyta</taxon>
        <taxon>Tracheophyta</taxon>
        <taxon>Spermatophyta</taxon>
        <taxon>Magnoliopsida</taxon>
        <taxon>Magnoliidae</taxon>
        <taxon>Laurales</taxon>
        <taxon>Lauraceae</taxon>
        <taxon>Persea</taxon>
    </lineage>
</organism>
<reference evidence="1 2" key="1">
    <citation type="journal article" date="2022" name="Hortic Res">
        <title>A haplotype resolved chromosomal level avocado genome allows analysis of novel avocado genes.</title>
        <authorList>
            <person name="Nath O."/>
            <person name="Fletcher S.J."/>
            <person name="Hayward A."/>
            <person name="Shaw L.M."/>
            <person name="Masouleh A.K."/>
            <person name="Furtado A."/>
            <person name="Henry R.J."/>
            <person name="Mitter N."/>
        </authorList>
    </citation>
    <scope>NUCLEOTIDE SEQUENCE [LARGE SCALE GENOMIC DNA]</scope>
    <source>
        <strain evidence="2">cv. Hass</strain>
    </source>
</reference>
<evidence type="ECO:0000313" key="1">
    <source>
        <dbReference type="EMBL" id="KAJ8640127.1"/>
    </source>
</evidence>
<accession>A0ACC2M4M6</accession>
<evidence type="ECO:0000313" key="2">
    <source>
        <dbReference type="Proteomes" id="UP001234297"/>
    </source>
</evidence>
<dbReference type="EMBL" id="CM056813">
    <property type="protein sequence ID" value="KAJ8640127.1"/>
    <property type="molecule type" value="Genomic_DNA"/>
</dbReference>
<proteinExistence type="predicted"/>
<sequence>MGVEGAEVVEEDVEWRRCGTGDEVGEVEDADAPARPPSSAVALQLFQKEMKKTREIEIDREMPSDSKKNPLQRRRSDDCEIEEMGDEGLPLEPGTSLGDEGSKGNYTLSIPER</sequence>
<name>A0ACC2M4M6_PERAE</name>
<keyword evidence="2" id="KW-1185">Reference proteome</keyword>
<comment type="caution">
    <text evidence="1">The sequence shown here is derived from an EMBL/GenBank/DDBJ whole genome shotgun (WGS) entry which is preliminary data.</text>
</comment>